<dbReference type="Proteomes" id="UP001353858">
    <property type="component" value="Unassembled WGS sequence"/>
</dbReference>
<feature type="transmembrane region" description="Helical" evidence="5">
    <location>
        <begin position="433"/>
        <end position="455"/>
    </location>
</feature>
<proteinExistence type="predicted"/>
<feature type="transmembrane region" description="Helical" evidence="5">
    <location>
        <begin position="461"/>
        <end position="481"/>
    </location>
</feature>
<gene>
    <name evidence="6" type="ORF">RN001_011845</name>
</gene>
<protein>
    <submittedName>
        <fullName evidence="6">Uncharacterized protein</fullName>
    </submittedName>
</protein>
<dbReference type="InterPro" id="IPR005828">
    <property type="entry name" value="MFS_sugar_transport-like"/>
</dbReference>
<dbReference type="Pfam" id="PF00083">
    <property type="entry name" value="Sugar_tr"/>
    <property type="match status" value="1"/>
</dbReference>
<name>A0AAN7P4R6_9COLE</name>
<dbReference type="GO" id="GO:0016020">
    <property type="term" value="C:membrane"/>
    <property type="evidence" value="ECO:0007669"/>
    <property type="project" value="UniProtKB-SubCell"/>
</dbReference>
<dbReference type="SUPFAM" id="SSF103473">
    <property type="entry name" value="MFS general substrate transporter"/>
    <property type="match status" value="1"/>
</dbReference>
<sequence length="520" mass="59270">MTFHKHESRKSKVSFKDPIEIISSASDDSSHYESPYTMTEEILQKRYSQTNTGRFITQFCAAIVACLSSFSFGTLLGWSRIDFSPSSAPSMTCTEESWVVSLMPLGCSLAFIPSFYIMNSLGPKKTMVFDTTIYILSFLIVVRTGNQKSFIVSRFVTGFVGTIYFCSAERLLMDAVHRKNLTYMLVLVRLSLLLGLLASYIFGYFKGRAQLIIFCTCIPIVNLLLLMILPESPAFLYKKNERQAMEALQWYLGADNIYNVMHCLQSDADKYRSASDTNRYILFSKCVTKALLLVTFTNFFKAFSGYYVFVLYSLLNDETRLIVFSEFTDSTIFLTTILVMNALVGCIRCIINFGVRKPLILSSTIVTCALLAETAYLYMIYLEILDQTFNQKFGVQIIILTLFVVGYTLGFEYCPDVLLYDYLPFQVQTIAKYITRTLYWFFIFILTRSFIFITSCVKHHFGLLMLSAVSTIGVMYCYIFIIETKGKNLLQIQIEIGGNPIGNRGAYRSRIDVPLMQDAL</sequence>
<reference evidence="7" key="1">
    <citation type="submission" date="2023-01" db="EMBL/GenBank/DDBJ databases">
        <title>Key to firefly adult light organ development and bioluminescence: homeobox transcription factors regulate luciferase expression and transportation to peroxisome.</title>
        <authorList>
            <person name="Fu X."/>
        </authorList>
    </citation>
    <scope>NUCLEOTIDE SEQUENCE [LARGE SCALE GENOMIC DNA]</scope>
</reference>
<dbReference type="EMBL" id="JARPUR010000005">
    <property type="protein sequence ID" value="KAK4875423.1"/>
    <property type="molecule type" value="Genomic_DNA"/>
</dbReference>
<dbReference type="GO" id="GO:0022857">
    <property type="term" value="F:transmembrane transporter activity"/>
    <property type="evidence" value="ECO:0007669"/>
    <property type="project" value="InterPro"/>
</dbReference>
<accession>A0AAN7P4R6</accession>
<organism evidence="6 7">
    <name type="scientific">Aquatica leii</name>
    <dbReference type="NCBI Taxonomy" id="1421715"/>
    <lineage>
        <taxon>Eukaryota</taxon>
        <taxon>Metazoa</taxon>
        <taxon>Ecdysozoa</taxon>
        <taxon>Arthropoda</taxon>
        <taxon>Hexapoda</taxon>
        <taxon>Insecta</taxon>
        <taxon>Pterygota</taxon>
        <taxon>Neoptera</taxon>
        <taxon>Endopterygota</taxon>
        <taxon>Coleoptera</taxon>
        <taxon>Polyphaga</taxon>
        <taxon>Elateriformia</taxon>
        <taxon>Elateroidea</taxon>
        <taxon>Lampyridae</taxon>
        <taxon>Luciolinae</taxon>
        <taxon>Aquatica</taxon>
    </lineage>
</organism>
<feature type="transmembrane region" description="Helical" evidence="5">
    <location>
        <begin position="98"/>
        <end position="118"/>
    </location>
</feature>
<feature type="transmembrane region" description="Helical" evidence="5">
    <location>
        <begin position="393"/>
        <end position="413"/>
    </location>
</feature>
<dbReference type="PANTHER" id="PTHR48021:SF1">
    <property type="entry name" value="GH07001P-RELATED"/>
    <property type="match status" value="1"/>
</dbReference>
<keyword evidence="7" id="KW-1185">Reference proteome</keyword>
<keyword evidence="2 5" id="KW-0812">Transmembrane</keyword>
<feature type="transmembrane region" description="Helical" evidence="5">
    <location>
        <begin position="358"/>
        <end position="381"/>
    </location>
</feature>
<comment type="subcellular location">
    <subcellularLocation>
        <location evidence="1">Membrane</location>
    </subcellularLocation>
</comment>
<feature type="transmembrane region" description="Helical" evidence="5">
    <location>
        <begin position="332"/>
        <end position="351"/>
    </location>
</feature>
<dbReference type="PANTHER" id="PTHR48021">
    <property type="match status" value="1"/>
</dbReference>
<keyword evidence="3 5" id="KW-1133">Transmembrane helix</keyword>
<comment type="caution">
    <text evidence="6">The sequence shown here is derived from an EMBL/GenBank/DDBJ whole genome shotgun (WGS) entry which is preliminary data.</text>
</comment>
<feature type="transmembrane region" description="Helical" evidence="5">
    <location>
        <begin position="151"/>
        <end position="172"/>
    </location>
</feature>
<dbReference type="InterPro" id="IPR050549">
    <property type="entry name" value="MFS_Trehalose_Transporter"/>
</dbReference>
<dbReference type="Gene3D" id="1.20.1250.20">
    <property type="entry name" value="MFS general substrate transporter like domains"/>
    <property type="match status" value="1"/>
</dbReference>
<dbReference type="InterPro" id="IPR036259">
    <property type="entry name" value="MFS_trans_sf"/>
</dbReference>
<evidence type="ECO:0000256" key="3">
    <source>
        <dbReference type="ARBA" id="ARBA00022989"/>
    </source>
</evidence>
<feature type="transmembrane region" description="Helical" evidence="5">
    <location>
        <begin position="211"/>
        <end position="229"/>
    </location>
</feature>
<evidence type="ECO:0000256" key="5">
    <source>
        <dbReference type="SAM" id="Phobius"/>
    </source>
</evidence>
<evidence type="ECO:0000256" key="4">
    <source>
        <dbReference type="ARBA" id="ARBA00023136"/>
    </source>
</evidence>
<feature type="transmembrane region" description="Helical" evidence="5">
    <location>
        <begin position="290"/>
        <end position="312"/>
    </location>
</feature>
<evidence type="ECO:0000256" key="1">
    <source>
        <dbReference type="ARBA" id="ARBA00004370"/>
    </source>
</evidence>
<feature type="transmembrane region" description="Helical" evidence="5">
    <location>
        <begin position="55"/>
        <end position="78"/>
    </location>
</feature>
<dbReference type="AlphaFoldDB" id="A0AAN7P4R6"/>
<feature type="transmembrane region" description="Helical" evidence="5">
    <location>
        <begin position="184"/>
        <end position="205"/>
    </location>
</feature>
<evidence type="ECO:0000313" key="7">
    <source>
        <dbReference type="Proteomes" id="UP001353858"/>
    </source>
</evidence>
<keyword evidence="4 5" id="KW-0472">Membrane</keyword>
<evidence type="ECO:0000313" key="6">
    <source>
        <dbReference type="EMBL" id="KAK4875423.1"/>
    </source>
</evidence>
<feature type="transmembrane region" description="Helical" evidence="5">
    <location>
        <begin position="127"/>
        <end position="145"/>
    </location>
</feature>
<evidence type="ECO:0000256" key="2">
    <source>
        <dbReference type="ARBA" id="ARBA00022692"/>
    </source>
</evidence>